<reference evidence="2 3" key="1">
    <citation type="submission" date="2021-01" db="EMBL/GenBank/DDBJ databases">
        <title>Genomic Encyclopedia of Type Strains, Phase IV (KMG-IV): sequencing the most valuable type-strain genomes for metagenomic binning, comparative biology and taxonomic classification.</title>
        <authorList>
            <person name="Goeker M."/>
        </authorList>
    </citation>
    <scope>NUCLEOTIDE SEQUENCE [LARGE SCALE GENOMIC DNA]</scope>
    <source>
        <strain evidence="2 3">DSM 25540</strain>
    </source>
</reference>
<organism evidence="2 3">
    <name type="scientific">Geomicrobium sediminis</name>
    <dbReference type="NCBI Taxonomy" id="1347788"/>
    <lineage>
        <taxon>Bacteria</taxon>
        <taxon>Bacillati</taxon>
        <taxon>Bacillota</taxon>
        <taxon>Bacilli</taxon>
        <taxon>Bacillales</taxon>
        <taxon>Geomicrobium</taxon>
    </lineage>
</organism>
<comment type="caution">
    <text evidence="2">The sequence shown here is derived from an EMBL/GenBank/DDBJ whole genome shotgun (WGS) entry which is preliminary data.</text>
</comment>
<dbReference type="InterPro" id="IPR000719">
    <property type="entry name" value="Prot_kinase_dom"/>
</dbReference>
<evidence type="ECO:0000259" key="1">
    <source>
        <dbReference type="PROSITE" id="PS50011"/>
    </source>
</evidence>
<dbReference type="EC" id="2.7.11.1" evidence="2"/>
<keyword evidence="2" id="KW-0418">Kinase</keyword>
<dbReference type="RefSeq" id="WP_204699868.1">
    <property type="nucleotide sequence ID" value="NZ_JAFBEC010000028.1"/>
</dbReference>
<feature type="domain" description="Protein kinase" evidence="1">
    <location>
        <begin position="14"/>
        <end position="270"/>
    </location>
</feature>
<dbReference type="Proteomes" id="UP000741863">
    <property type="component" value="Unassembled WGS sequence"/>
</dbReference>
<protein>
    <submittedName>
        <fullName evidence="2">Serine/threonine-protein kinase</fullName>
        <ecNumber evidence="2">2.7.11.1</ecNumber>
    </submittedName>
</protein>
<gene>
    <name evidence="2" type="ORF">JOD17_004308</name>
</gene>
<evidence type="ECO:0000313" key="3">
    <source>
        <dbReference type="Proteomes" id="UP000741863"/>
    </source>
</evidence>
<dbReference type="InterPro" id="IPR011009">
    <property type="entry name" value="Kinase-like_dom_sf"/>
</dbReference>
<accession>A0ABS2PIH1</accession>
<proteinExistence type="predicted"/>
<dbReference type="SUPFAM" id="SSF56112">
    <property type="entry name" value="Protein kinase-like (PK-like)"/>
    <property type="match status" value="1"/>
</dbReference>
<name>A0ABS2PIH1_9BACL</name>
<sequence>MIEHVVDDVRFHLHEKHDFRWIKKFGKVFAVYPDKNDGYLCFGINRNGVKRYIKYAGAKTALYFGKPEDAVEQLEKAKLRYEFLKHPSLVKLTHHEDVGPGYMLEYEWIEGENLWRYPFEKLELQERLQMLETIFTFHEKVEQKSFIAIGFNNASMIYDETNKRLKIINIDHYEKNEHINKMENVLPSSPFVSPEELTLNTKLNTRTNVYRMGAIAFSVLGKDQNLAGSPMHKVAKRAMSKDSTERFESVQDFHQIWKKAVEVSLAVQGY</sequence>
<dbReference type="EMBL" id="JAFBEC010000028">
    <property type="protein sequence ID" value="MBM7635159.1"/>
    <property type="molecule type" value="Genomic_DNA"/>
</dbReference>
<dbReference type="PROSITE" id="PS50011">
    <property type="entry name" value="PROTEIN_KINASE_DOM"/>
    <property type="match status" value="1"/>
</dbReference>
<keyword evidence="3" id="KW-1185">Reference proteome</keyword>
<dbReference type="Gene3D" id="1.10.510.10">
    <property type="entry name" value="Transferase(Phosphotransferase) domain 1"/>
    <property type="match status" value="1"/>
</dbReference>
<evidence type="ECO:0000313" key="2">
    <source>
        <dbReference type="EMBL" id="MBM7635159.1"/>
    </source>
</evidence>
<dbReference type="GO" id="GO:0004674">
    <property type="term" value="F:protein serine/threonine kinase activity"/>
    <property type="evidence" value="ECO:0007669"/>
    <property type="project" value="UniProtKB-EC"/>
</dbReference>
<keyword evidence="2" id="KW-0808">Transferase</keyword>